<dbReference type="AlphaFoldDB" id="A0A6J4QNP3"/>
<reference evidence="2" key="1">
    <citation type="submission" date="2020-02" db="EMBL/GenBank/DDBJ databases">
        <authorList>
            <person name="Meier V. D."/>
        </authorList>
    </citation>
    <scope>NUCLEOTIDE SEQUENCE</scope>
    <source>
        <strain evidence="2">AVDCRST_MAG82</strain>
    </source>
</reference>
<name>A0A6J4QNP3_9ACTN</name>
<proteinExistence type="predicted"/>
<gene>
    <name evidence="2" type="ORF">AVDCRST_MAG82-3452</name>
</gene>
<keyword evidence="1" id="KW-0812">Transmembrane</keyword>
<evidence type="ECO:0000313" key="2">
    <source>
        <dbReference type="EMBL" id="CAA9447328.1"/>
    </source>
</evidence>
<feature type="transmembrane region" description="Helical" evidence="1">
    <location>
        <begin position="39"/>
        <end position="61"/>
    </location>
</feature>
<organism evidence="2">
    <name type="scientific">uncultured Rubrobacteraceae bacterium</name>
    <dbReference type="NCBI Taxonomy" id="349277"/>
    <lineage>
        <taxon>Bacteria</taxon>
        <taxon>Bacillati</taxon>
        <taxon>Actinomycetota</taxon>
        <taxon>Rubrobacteria</taxon>
        <taxon>Rubrobacterales</taxon>
        <taxon>Rubrobacteraceae</taxon>
        <taxon>environmental samples</taxon>
    </lineage>
</organism>
<accession>A0A6J4QNP3</accession>
<keyword evidence="1" id="KW-0472">Membrane</keyword>
<protein>
    <submittedName>
        <fullName evidence="2">Uncharacterized protein</fullName>
    </submittedName>
</protein>
<dbReference type="EMBL" id="CADCVA010000420">
    <property type="protein sequence ID" value="CAA9447328.1"/>
    <property type="molecule type" value="Genomic_DNA"/>
</dbReference>
<keyword evidence="1" id="KW-1133">Transmembrane helix</keyword>
<feature type="transmembrane region" description="Helical" evidence="1">
    <location>
        <begin position="6"/>
        <end position="27"/>
    </location>
</feature>
<evidence type="ECO:0000256" key="1">
    <source>
        <dbReference type="SAM" id="Phobius"/>
    </source>
</evidence>
<sequence length="65" mass="7090">MSSWSAWLAYAGPALLLTIIGLFLRRASRDPRTPRGDAVLFDLGLGLVAVIASVLWLQVFVSVDF</sequence>